<dbReference type="AlphaFoldDB" id="A0A2T0TJG5"/>
<evidence type="ECO:0000256" key="7">
    <source>
        <dbReference type="ARBA" id="ARBA00019179"/>
    </source>
</evidence>
<comment type="similarity">
    <text evidence="5 14 16">Belongs to the RNase HII family.</text>
</comment>
<dbReference type="PANTHER" id="PTHR10954">
    <property type="entry name" value="RIBONUCLEASE H2 SUBUNIT A"/>
    <property type="match status" value="1"/>
</dbReference>
<dbReference type="GO" id="GO:0003723">
    <property type="term" value="F:RNA binding"/>
    <property type="evidence" value="ECO:0007669"/>
    <property type="project" value="UniProtKB-UniRule"/>
</dbReference>
<dbReference type="GO" id="GO:0004523">
    <property type="term" value="F:RNA-DNA hybrid ribonuclease activity"/>
    <property type="evidence" value="ECO:0007669"/>
    <property type="project" value="UniProtKB-UniRule"/>
</dbReference>
<comment type="caution">
    <text evidence="19">The sequence shown here is derived from an EMBL/GenBank/DDBJ whole genome shotgun (WGS) entry which is preliminary data.</text>
</comment>
<evidence type="ECO:0000256" key="8">
    <source>
        <dbReference type="ARBA" id="ARBA00022490"/>
    </source>
</evidence>
<evidence type="ECO:0000313" key="20">
    <source>
        <dbReference type="Proteomes" id="UP000239210"/>
    </source>
</evidence>
<comment type="catalytic activity">
    <reaction evidence="1 14 15 16">
        <text>Endonucleolytic cleavage to 5'-phosphomonoester.</text>
        <dbReference type="EC" id="3.1.26.4"/>
    </reaction>
</comment>
<keyword evidence="12 14" id="KW-0378">Hydrolase</keyword>
<dbReference type="InterPro" id="IPR022898">
    <property type="entry name" value="RNase_HII"/>
</dbReference>
<feature type="compositionally biased region" description="Low complexity" evidence="17">
    <location>
        <begin position="260"/>
        <end position="271"/>
    </location>
</feature>
<dbReference type="Proteomes" id="UP000239210">
    <property type="component" value="Unassembled WGS sequence"/>
</dbReference>
<dbReference type="PROSITE" id="PS51975">
    <property type="entry name" value="RNASE_H_2"/>
    <property type="match status" value="1"/>
</dbReference>
<comment type="function">
    <text evidence="3 14 16">Endonuclease that specifically degrades the RNA of RNA-DNA hybrids.</text>
</comment>
<evidence type="ECO:0000256" key="5">
    <source>
        <dbReference type="ARBA" id="ARBA00007383"/>
    </source>
</evidence>
<dbReference type="NCBIfam" id="NF000598">
    <property type="entry name" value="PRK00015.2-2"/>
    <property type="match status" value="1"/>
</dbReference>
<feature type="region of interest" description="Disordered" evidence="17">
    <location>
        <begin position="252"/>
        <end position="271"/>
    </location>
</feature>
<dbReference type="EMBL" id="PVTG01000015">
    <property type="protein sequence ID" value="PRY45658.1"/>
    <property type="molecule type" value="Genomic_DNA"/>
</dbReference>
<dbReference type="OrthoDB" id="9803420at2"/>
<evidence type="ECO:0000256" key="17">
    <source>
        <dbReference type="SAM" id="MobiDB-lite"/>
    </source>
</evidence>
<keyword evidence="20" id="KW-1185">Reference proteome</keyword>
<feature type="binding site" evidence="14 15">
    <location>
        <position position="62"/>
    </location>
    <ligand>
        <name>a divalent metal cation</name>
        <dbReference type="ChEBI" id="CHEBI:60240"/>
    </ligand>
</feature>
<keyword evidence="10 14" id="KW-0479">Metal-binding</keyword>
<dbReference type="GO" id="GO:0030145">
    <property type="term" value="F:manganese ion binding"/>
    <property type="evidence" value="ECO:0007669"/>
    <property type="project" value="UniProtKB-UniRule"/>
</dbReference>
<dbReference type="Pfam" id="PF01351">
    <property type="entry name" value="RNase_HII"/>
    <property type="match status" value="1"/>
</dbReference>
<keyword evidence="11 14" id="KW-0255">Endonuclease</keyword>
<dbReference type="GO" id="GO:0005737">
    <property type="term" value="C:cytoplasm"/>
    <property type="evidence" value="ECO:0007669"/>
    <property type="project" value="UniProtKB-SubCell"/>
</dbReference>
<organism evidence="19 20">
    <name type="scientific">Geodermatophilus tzadiensis</name>
    <dbReference type="NCBI Taxonomy" id="1137988"/>
    <lineage>
        <taxon>Bacteria</taxon>
        <taxon>Bacillati</taxon>
        <taxon>Actinomycetota</taxon>
        <taxon>Actinomycetes</taxon>
        <taxon>Geodermatophilales</taxon>
        <taxon>Geodermatophilaceae</taxon>
        <taxon>Geodermatophilus</taxon>
    </lineage>
</organism>
<comment type="subcellular location">
    <subcellularLocation>
        <location evidence="4 14">Cytoplasm</location>
    </subcellularLocation>
</comment>
<dbReference type="GO" id="GO:0032299">
    <property type="term" value="C:ribonuclease H2 complex"/>
    <property type="evidence" value="ECO:0007669"/>
    <property type="project" value="TreeGrafter"/>
</dbReference>
<reference evidence="19 20" key="1">
    <citation type="submission" date="2018-03" db="EMBL/GenBank/DDBJ databases">
        <title>Genomic Encyclopedia of Archaeal and Bacterial Type Strains, Phase II (KMG-II): from individual species to whole genera.</title>
        <authorList>
            <person name="Goeker M."/>
        </authorList>
    </citation>
    <scope>NUCLEOTIDE SEQUENCE [LARGE SCALE GENOMIC DNA]</scope>
    <source>
        <strain evidence="19 20">DSM 45416</strain>
    </source>
</reference>
<evidence type="ECO:0000256" key="3">
    <source>
        <dbReference type="ARBA" id="ARBA00004065"/>
    </source>
</evidence>
<keyword evidence="13 14" id="KW-0464">Manganese</keyword>
<evidence type="ECO:0000256" key="11">
    <source>
        <dbReference type="ARBA" id="ARBA00022759"/>
    </source>
</evidence>
<feature type="compositionally biased region" description="Basic residues" evidence="17">
    <location>
        <begin position="19"/>
        <end position="29"/>
    </location>
</feature>
<evidence type="ECO:0000256" key="1">
    <source>
        <dbReference type="ARBA" id="ARBA00000077"/>
    </source>
</evidence>
<dbReference type="InterPro" id="IPR012337">
    <property type="entry name" value="RNaseH-like_sf"/>
</dbReference>
<dbReference type="SUPFAM" id="SSF53098">
    <property type="entry name" value="Ribonuclease H-like"/>
    <property type="match status" value="1"/>
</dbReference>
<keyword evidence="9 14" id="KW-0540">Nuclease</keyword>
<dbReference type="InterPro" id="IPR036397">
    <property type="entry name" value="RNaseH_sf"/>
</dbReference>
<evidence type="ECO:0000256" key="6">
    <source>
        <dbReference type="ARBA" id="ARBA00012180"/>
    </source>
</evidence>
<evidence type="ECO:0000256" key="13">
    <source>
        <dbReference type="ARBA" id="ARBA00023211"/>
    </source>
</evidence>
<evidence type="ECO:0000256" key="9">
    <source>
        <dbReference type="ARBA" id="ARBA00022722"/>
    </source>
</evidence>
<evidence type="ECO:0000259" key="18">
    <source>
        <dbReference type="PROSITE" id="PS51975"/>
    </source>
</evidence>
<protein>
    <recommendedName>
        <fullName evidence="7 14">Ribonuclease HII</fullName>
        <shortName evidence="14">RNase HII</shortName>
        <ecNumber evidence="6 14">3.1.26.4</ecNumber>
    </recommendedName>
</protein>
<comment type="cofactor">
    <cofactor evidence="2">
        <name>Mg(2+)</name>
        <dbReference type="ChEBI" id="CHEBI:18420"/>
    </cofactor>
</comment>
<dbReference type="InterPro" id="IPR024567">
    <property type="entry name" value="RNase_HII/HIII_dom"/>
</dbReference>
<name>A0A2T0TJG5_9ACTN</name>
<evidence type="ECO:0000256" key="4">
    <source>
        <dbReference type="ARBA" id="ARBA00004496"/>
    </source>
</evidence>
<accession>A0A2T0TJG5</accession>
<dbReference type="NCBIfam" id="NF000595">
    <property type="entry name" value="PRK00015.1-3"/>
    <property type="match status" value="1"/>
</dbReference>
<evidence type="ECO:0000256" key="2">
    <source>
        <dbReference type="ARBA" id="ARBA00001946"/>
    </source>
</evidence>
<dbReference type="GO" id="GO:0006298">
    <property type="term" value="P:mismatch repair"/>
    <property type="evidence" value="ECO:0007669"/>
    <property type="project" value="TreeGrafter"/>
</dbReference>
<sequence>MAGPLPSPHRVAAAPSARTRTRTRTRTRRPALPAADRPDDALWDMERSLRRRGFAAVAGADEAGRGACAGPLVAAACVLPPGRRGRVPGLADSKLLTAAARDRVYDEVVERAVSWSVVTIPVPDLDARGMHVTNLEALRRAVSTLDPAADYVLTDGFAVPGLGLPTLAVWKGDRVAACVAAASVLAKVTRDRIMLDLHERWPEYDFAVHKGYTTEAHTAALERHGPCPEHRSRFVNVVRARHAHAGRELQLTGPGGMVDDGGMPTVSGEPR</sequence>
<feature type="binding site" evidence="14 15">
    <location>
        <position position="61"/>
    </location>
    <ligand>
        <name>a divalent metal cation</name>
        <dbReference type="ChEBI" id="CHEBI:60240"/>
    </ligand>
</feature>
<dbReference type="HAMAP" id="MF_00052_B">
    <property type="entry name" value="RNase_HII_B"/>
    <property type="match status" value="1"/>
</dbReference>
<dbReference type="RefSeq" id="WP_106280117.1">
    <property type="nucleotide sequence ID" value="NZ_PVTG01000015.1"/>
</dbReference>
<evidence type="ECO:0000256" key="15">
    <source>
        <dbReference type="PROSITE-ProRule" id="PRU01319"/>
    </source>
</evidence>
<comment type="cofactor">
    <cofactor evidence="14 15">
        <name>Mn(2+)</name>
        <dbReference type="ChEBI" id="CHEBI:29035"/>
    </cofactor>
    <cofactor evidence="14 15">
        <name>Mg(2+)</name>
        <dbReference type="ChEBI" id="CHEBI:18420"/>
    </cofactor>
    <text evidence="14 15">Manganese or magnesium. Binds 1 divalent metal ion per monomer in the absence of substrate. May bind a second metal ion after substrate binding.</text>
</comment>
<dbReference type="InterPro" id="IPR001352">
    <property type="entry name" value="RNase_HII/HIII"/>
</dbReference>
<gene>
    <name evidence="14" type="primary">rnhB</name>
    <name evidence="19" type="ORF">LY71_11553</name>
</gene>
<feature type="region of interest" description="Disordered" evidence="17">
    <location>
        <begin position="1"/>
        <end position="39"/>
    </location>
</feature>
<evidence type="ECO:0000256" key="10">
    <source>
        <dbReference type="ARBA" id="ARBA00022723"/>
    </source>
</evidence>
<dbReference type="GO" id="GO:0043137">
    <property type="term" value="P:DNA replication, removal of RNA primer"/>
    <property type="evidence" value="ECO:0007669"/>
    <property type="project" value="TreeGrafter"/>
</dbReference>
<feature type="domain" description="RNase H type-2" evidence="18">
    <location>
        <begin position="55"/>
        <end position="254"/>
    </location>
</feature>
<dbReference type="PANTHER" id="PTHR10954:SF18">
    <property type="entry name" value="RIBONUCLEASE HII"/>
    <property type="match status" value="1"/>
</dbReference>
<evidence type="ECO:0000256" key="14">
    <source>
        <dbReference type="HAMAP-Rule" id="MF_00052"/>
    </source>
</evidence>
<evidence type="ECO:0000313" key="19">
    <source>
        <dbReference type="EMBL" id="PRY45658.1"/>
    </source>
</evidence>
<keyword evidence="8 14" id="KW-0963">Cytoplasm</keyword>
<feature type="binding site" evidence="14 15">
    <location>
        <position position="155"/>
    </location>
    <ligand>
        <name>a divalent metal cation</name>
        <dbReference type="ChEBI" id="CHEBI:60240"/>
    </ligand>
</feature>
<dbReference type="CDD" id="cd07182">
    <property type="entry name" value="RNase_HII_bacteria_HII_like"/>
    <property type="match status" value="1"/>
</dbReference>
<evidence type="ECO:0000256" key="12">
    <source>
        <dbReference type="ARBA" id="ARBA00022801"/>
    </source>
</evidence>
<dbReference type="EC" id="3.1.26.4" evidence="6 14"/>
<dbReference type="Gene3D" id="3.30.420.10">
    <property type="entry name" value="Ribonuclease H-like superfamily/Ribonuclease H"/>
    <property type="match status" value="1"/>
</dbReference>
<proteinExistence type="inferred from homology"/>
<evidence type="ECO:0000256" key="16">
    <source>
        <dbReference type="RuleBase" id="RU003515"/>
    </source>
</evidence>